<dbReference type="EMBL" id="AWSO01000312">
    <property type="protein sequence ID" value="ESK91858.1"/>
    <property type="molecule type" value="Genomic_DNA"/>
</dbReference>
<comment type="caution">
    <text evidence="3">The sequence shown here is derived from an EMBL/GenBank/DDBJ whole genome shotgun (WGS) entry which is preliminary data.</text>
</comment>
<evidence type="ECO:0000313" key="4">
    <source>
        <dbReference type="Proteomes" id="UP000017559"/>
    </source>
</evidence>
<reference evidence="3 4" key="1">
    <citation type="journal article" date="2014" name="BMC Genomics">
        <title>Genome and secretome analysis of the hemibiotrophic fungal pathogen, Moniliophthora roreri, which causes frosty pod rot disease of cacao: mechanisms of the biotrophic and necrotrophic phases.</title>
        <authorList>
            <person name="Meinhardt L.W."/>
            <person name="Costa G.G.L."/>
            <person name="Thomazella D.P.T."/>
            <person name="Teixeira P.J.P.L."/>
            <person name="Carazzolle M.F."/>
            <person name="Schuster S.C."/>
            <person name="Carlson J.E."/>
            <person name="Guiltinan M.J."/>
            <person name="Mieczkowski P."/>
            <person name="Farmer A."/>
            <person name="Ramaraj T."/>
            <person name="Crozier J."/>
            <person name="Davis R.E."/>
            <person name="Shao J."/>
            <person name="Melnick R.L."/>
            <person name="Pereira G.A.G."/>
            <person name="Bailey B.A."/>
        </authorList>
    </citation>
    <scope>NUCLEOTIDE SEQUENCE [LARGE SCALE GENOMIC DNA]</scope>
    <source>
        <strain evidence="3 4">MCA 2997</strain>
    </source>
</reference>
<sequence length="205" mass="23488">MPSCSLFRRPIHFNFFPMAANYGNHRDAIEAEAHNLAHRLNDILRCDHERIERERAEHLAKIASLSEELASLSLKFTDAQTRITTLTGVEAAFARTEEQHNSLRTQFDGVQKELDDTREANTDLKAKLDDTRNLLVDAYDETRTYKDKYTQLKTELIVAKQTGKAARKKMKKACSMLRDEDDMSNVASSSRSPSRRRSRQSQSRG</sequence>
<protein>
    <submittedName>
        <fullName evidence="3">Uncharacterized protein</fullName>
    </submittedName>
</protein>
<keyword evidence="4" id="KW-1185">Reference proteome</keyword>
<gene>
    <name evidence="3" type="ORF">Moror_10494</name>
</gene>
<accession>V2WYB4</accession>
<feature type="coiled-coil region" evidence="1">
    <location>
        <begin position="48"/>
        <end position="82"/>
    </location>
</feature>
<evidence type="ECO:0000313" key="3">
    <source>
        <dbReference type="EMBL" id="ESK91858.1"/>
    </source>
</evidence>
<feature type="coiled-coil region" evidence="1">
    <location>
        <begin position="107"/>
        <end position="134"/>
    </location>
</feature>
<dbReference type="AlphaFoldDB" id="V2WYB4"/>
<dbReference type="Proteomes" id="UP000017559">
    <property type="component" value="Unassembled WGS sequence"/>
</dbReference>
<feature type="region of interest" description="Disordered" evidence="2">
    <location>
        <begin position="175"/>
        <end position="205"/>
    </location>
</feature>
<dbReference type="Gene3D" id="1.10.287.1490">
    <property type="match status" value="1"/>
</dbReference>
<organism evidence="3 4">
    <name type="scientific">Moniliophthora roreri (strain MCA 2997)</name>
    <name type="common">Cocoa frosty pod rot fungus</name>
    <name type="synonym">Crinipellis roreri</name>
    <dbReference type="NCBI Taxonomy" id="1381753"/>
    <lineage>
        <taxon>Eukaryota</taxon>
        <taxon>Fungi</taxon>
        <taxon>Dikarya</taxon>
        <taxon>Basidiomycota</taxon>
        <taxon>Agaricomycotina</taxon>
        <taxon>Agaricomycetes</taxon>
        <taxon>Agaricomycetidae</taxon>
        <taxon>Agaricales</taxon>
        <taxon>Marasmiineae</taxon>
        <taxon>Marasmiaceae</taxon>
        <taxon>Moniliophthora</taxon>
    </lineage>
</organism>
<dbReference type="HOGENOM" id="CLU_097252_0_0_1"/>
<name>V2WYB4_MONRO</name>
<evidence type="ECO:0000256" key="1">
    <source>
        <dbReference type="SAM" id="Coils"/>
    </source>
</evidence>
<proteinExistence type="predicted"/>
<dbReference type="KEGG" id="mrr:Moror_10494"/>
<evidence type="ECO:0000256" key="2">
    <source>
        <dbReference type="SAM" id="MobiDB-lite"/>
    </source>
</evidence>
<keyword evidence="1" id="KW-0175">Coiled coil</keyword>
<dbReference type="OrthoDB" id="5832575at2759"/>